<dbReference type="AlphaFoldDB" id="A0A1I2JUZ0"/>
<feature type="binding site" evidence="6">
    <location>
        <position position="154"/>
    </location>
    <ligand>
        <name>S-adenosyl-L-methionine</name>
        <dbReference type="ChEBI" id="CHEBI:59789"/>
    </ligand>
</feature>
<dbReference type="NCBIfam" id="TIGR00138">
    <property type="entry name" value="rsmG_gidB"/>
    <property type="match status" value="1"/>
</dbReference>
<comment type="catalytic activity">
    <reaction evidence="6">
        <text>guanosine(527) in 16S rRNA + S-adenosyl-L-methionine = N(7)-methylguanosine(527) in 16S rRNA + S-adenosyl-L-homocysteine</text>
        <dbReference type="Rhea" id="RHEA:42732"/>
        <dbReference type="Rhea" id="RHEA-COMP:10209"/>
        <dbReference type="Rhea" id="RHEA-COMP:10210"/>
        <dbReference type="ChEBI" id="CHEBI:57856"/>
        <dbReference type="ChEBI" id="CHEBI:59789"/>
        <dbReference type="ChEBI" id="CHEBI:74269"/>
        <dbReference type="ChEBI" id="CHEBI:74480"/>
        <dbReference type="EC" id="2.1.1.170"/>
    </reaction>
</comment>
<dbReference type="HAMAP" id="MF_00074">
    <property type="entry name" value="16SrRNA_methyltr_G"/>
    <property type="match status" value="1"/>
</dbReference>
<comment type="similarity">
    <text evidence="6">Belongs to the methyltransferase superfamily. RNA methyltransferase RsmG family.</text>
</comment>
<evidence type="ECO:0000256" key="2">
    <source>
        <dbReference type="ARBA" id="ARBA00022552"/>
    </source>
</evidence>
<evidence type="ECO:0000313" key="7">
    <source>
        <dbReference type="EMBL" id="SFF56581.1"/>
    </source>
</evidence>
<keyword evidence="3 6" id="KW-0489">Methyltransferase</keyword>
<dbReference type="GO" id="GO:0070043">
    <property type="term" value="F:rRNA (guanine-N7-)-methyltransferase activity"/>
    <property type="evidence" value="ECO:0007669"/>
    <property type="project" value="UniProtKB-UniRule"/>
</dbReference>
<keyword evidence="4 6" id="KW-0808">Transferase</keyword>
<dbReference type="SUPFAM" id="SSF53335">
    <property type="entry name" value="S-adenosyl-L-methionine-dependent methyltransferases"/>
    <property type="match status" value="1"/>
</dbReference>
<sequence>MPLPRPAGSSVLAPAALRAPLEAGLRALGQILPEDAIERLLAYLAELHKWNAAYNLTAIRDPRQMVTRHILDSLAVLPLMRGRVLDVGAGAGLPGIVLAIGDPALHVTVLDSNGKKARFMRHAVRSLTLANVEVAEARVETYAAAAPFDRIVSRAFASLSEFVTLTASQLAPDGHWIAMKGRLDSAELAAVPANVTIREIRRLRVPGLNEERHAIIAARTP</sequence>
<evidence type="ECO:0000256" key="4">
    <source>
        <dbReference type="ARBA" id="ARBA00022679"/>
    </source>
</evidence>
<dbReference type="InterPro" id="IPR029063">
    <property type="entry name" value="SAM-dependent_MTases_sf"/>
</dbReference>
<dbReference type="Gene3D" id="3.40.50.150">
    <property type="entry name" value="Vaccinia Virus protein VP39"/>
    <property type="match status" value="1"/>
</dbReference>
<protein>
    <recommendedName>
        <fullName evidence="6">Ribosomal RNA small subunit methyltransferase G</fullName>
        <ecNumber evidence="6">2.1.1.170</ecNumber>
    </recommendedName>
    <alternativeName>
        <fullName evidence="6">16S rRNA 7-methylguanosine methyltransferase</fullName>
        <shortName evidence="6">16S rRNA m7G methyltransferase</shortName>
    </alternativeName>
</protein>
<dbReference type="OrthoDB" id="9808773at2"/>
<feature type="binding site" evidence="6">
    <location>
        <position position="93"/>
    </location>
    <ligand>
        <name>S-adenosyl-L-methionine</name>
        <dbReference type="ChEBI" id="CHEBI:59789"/>
    </ligand>
</feature>
<comment type="function">
    <text evidence="6">Specifically methylates the N7 position of guanine in position 527 of 16S rRNA.</text>
</comment>
<dbReference type="PANTHER" id="PTHR31760:SF0">
    <property type="entry name" value="S-ADENOSYL-L-METHIONINE-DEPENDENT METHYLTRANSFERASES SUPERFAMILY PROTEIN"/>
    <property type="match status" value="1"/>
</dbReference>
<dbReference type="EC" id="2.1.1.170" evidence="6"/>
<evidence type="ECO:0000256" key="1">
    <source>
        <dbReference type="ARBA" id="ARBA00022490"/>
    </source>
</evidence>
<dbReference type="STRING" id="1076937.SAMN04488120_10927"/>
<dbReference type="PANTHER" id="PTHR31760">
    <property type="entry name" value="S-ADENOSYL-L-METHIONINE-DEPENDENT METHYLTRANSFERASES SUPERFAMILY PROTEIN"/>
    <property type="match status" value="1"/>
</dbReference>
<dbReference type="Pfam" id="PF02527">
    <property type="entry name" value="GidB"/>
    <property type="match status" value="1"/>
</dbReference>
<dbReference type="Proteomes" id="UP000199771">
    <property type="component" value="Unassembled WGS sequence"/>
</dbReference>
<keyword evidence="2 6" id="KW-0698">rRNA processing</keyword>
<reference evidence="7 8" key="1">
    <citation type="submission" date="2016-10" db="EMBL/GenBank/DDBJ databases">
        <authorList>
            <person name="de Groot N.N."/>
        </authorList>
    </citation>
    <scope>NUCLEOTIDE SEQUENCE [LARGE SCALE GENOMIC DNA]</scope>
    <source>
        <strain evidence="7 8">DSM 23609</strain>
    </source>
</reference>
<dbReference type="EMBL" id="FOOC01000009">
    <property type="protein sequence ID" value="SFF56581.1"/>
    <property type="molecule type" value="Genomic_DNA"/>
</dbReference>
<comment type="caution">
    <text evidence="6">Lacks conserved residue(s) required for the propagation of feature annotation.</text>
</comment>
<keyword evidence="1 6" id="KW-0963">Cytoplasm</keyword>
<gene>
    <name evidence="6" type="primary">rsmG</name>
    <name evidence="7" type="ORF">SAMN04488120_10927</name>
</gene>
<dbReference type="RefSeq" id="WP_091534296.1">
    <property type="nucleotide sequence ID" value="NZ_FOOC01000009.1"/>
</dbReference>
<dbReference type="GO" id="GO:0005829">
    <property type="term" value="C:cytosol"/>
    <property type="evidence" value="ECO:0007669"/>
    <property type="project" value="TreeGrafter"/>
</dbReference>
<comment type="subcellular location">
    <subcellularLocation>
        <location evidence="6">Cytoplasm</location>
    </subcellularLocation>
</comment>
<proteinExistence type="inferred from homology"/>
<keyword evidence="8" id="KW-1185">Reference proteome</keyword>
<name>A0A1I2JUZ0_9GAMM</name>
<dbReference type="CDD" id="cd02440">
    <property type="entry name" value="AdoMet_MTases"/>
    <property type="match status" value="1"/>
</dbReference>
<evidence type="ECO:0000256" key="6">
    <source>
        <dbReference type="HAMAP-Rule" id="MF_00074"/>
    </source>
</evidence>
<dbReference type="InterPro" id="IPR003682">
    <property type="entry name" value="rRNA_ssu_MeTfrase_G"/>
</dbReference>
<feature type="binding site" evidence="6">
    <location>
        <begin position="139"/>
        <end position="140"/>
    </location>
    <ligand>
        <name>S-adenosyl-L-methionine</name>
        <dbReference type="ChEBI" id="CHEBI:59789"/>
    </ligand>
</feature>
<evidence type="ECO:0000256" key="5">
    <source>
        <dbReference type="ARBA" id="ARBA00022691"/>
    </source>
</evidence>
<evidence type="ECO:0000256" key="3">
    <source>
        <dbReference type="ARBA" id="ARBA00022603"/>
    </source>
</evidence>
<keyword evidence="5 6" id="KW-0949">S-adenosyl-L-methionine</keyword>
<accession>A0A1I2JUZ0</accession>
<organism evidence="7 8">
    <name type="scientific">Fontimonas thermophila</name>
    <dbReference type="NCBI Taxonomy" id="1076937"/>
    <lineage>
        <taxon>Bacteria</taxon>
        <taxon>Pseudomonadati</taxon>
        <taxon>Pseudomonadota</taxon>
        <taxon>Gammaproteobacteria</taxon>
        <taxon>Nevskiales</taxon>
        <taxon>Nevskiaceae</taxon>
        <taxon>Fontimonas</taxon>
    </lineage>
</organism>
<feature type="binding site" evidence="6">
    <location>
        <position position="88"/>
    </location>
    <ligand>
        <name>S-adenosyl-L-methionine</name>
        <dbReference type="ChEBI" id="CHEBI:59789"/>
    </ligand>
</feature>
<evidence type="ECO:0000313" key="8">
    <source>
        <dbReference type="Proteomes" id="UP000199771"/>
    </source>
</evidence>
<dbReference type="PIRSF" id="PIRSF003078">
    <property type="entry name" value="GidB"/>
    <property type="match status" value="1"/>
</dbReference>